<dbReference type="InterPro" id="IPR038766">
    <property type="entry name" value="Membrane_comp_ABC_pdt"/>
</dbReference>
<keyword evidence="3 6" id="KW-0812">Transmembrane</keyword>
<evidence type="ECO:0000256" key="3">
    <source>
        <dbReference type="ARBA" id="ARBA00022692"/>
    </source>
</evidence>
<evidence type="ECO:0000256" key="4">
    <source>
        <dbReference type="ARBA" id="ARBA00022989"/>
    </source>
</evidence>
<dbReference type="InterPro" id="IPR003838">
    <property type="entry name" value="ABC3_permease_C"/>
</dbReference>
<evidence type="ECO:0000256" key="2">
    <source>
        <dbReference type="ARBA" id="ARBA00022475"/>
    </source>
</evidence>
<dbReference type="PANTHER" id="PTHR30287:SF1">
    <property type="entry name" value="INNER MEMBRANE PROTEIN"/>
    <property type="match status" value="1"/>
</dbReference>
<evidence type="ECO:0000259" key="7">
    <source>
        <dbReference type="Pfam" id="PF02687"/>
    </source>
</evidence>
<dbReference type="AlphaFoldDB" id="A0A382GCQ5"/>
<comment type="subcellular location">
    <subcellularLocation>
        <location evidence="1">Cell membrane</location>
        <topology evidence="1">Multi-pass membrane protein</topology>
    </subcellularLocation>
</comment>
<dbReference type="PANTHER" id="PTHR30287">
    <property type="entry name" value="MEMBRANE COMPONENT OF PREDICTED ABC SUPERFAMILY METABOLITE UPTAKE TRANSPORTER"/>
    <property type="match status" value="1"/>
</dbReference>
<name>A0A382GCQ5_9ZZZZ</name>
<evidence type="ECO:0000256" key="1">
    <source>
        <dbReference type="ARBA" id="ARBA00004651"/>
    </source>
</evidence>
<keyword evidence="4 6" id="KW-1133">Transmembrane helix</keyword>
<accession>A0A382GCQ5</accession>
<dbReference type="Pfam" id="PF02687">
    <property type="entry name" value="FtsX"/>
    <property type="match status" value="1"/>
</dbReference>
<dbReference type="EMBL" id="UINC01054627">
    <property type="protein sequence ID" value="SVB72565.1"/>
    <property type="molecule type" value="Genomic_DNA"/>
</dbReference>
<organism evidence="8">
    <name type="scientific">marine metagenome</name>
    <dbReference type="NCBI Taxonomy" id="408172"/>
    <lineage>
        <taxon>unclassified sequences</taxon>
        <taxon>metagenomes</taxon>
        <taxon>ecological metagenomes</taxon>
    </lineage>
</organism>
<reference evidence="8" key="1">
    <citation type="submission" date="2018-05" db="EMBL/GenBank/DDBJ databases">
        <authorList>
            <person name="Lanie J.A."/>
            <person name="Ng W.-L."/>
            <person name="Kazmierczak K.M."/>
            <person name="Andrzejewski T.M."/>
            <person name="Davidsen T.M."/>
            <person name="Wayne K.J."/>
            <person name="Tettelin H."/>
            <person name="Glass J.I."/>
            <person name="Rusch D."/>
            <person name="Podicherti R."/>
            <person name="Tsui H.-C.T."/>
            <person name="Winkler M.E."/>
        </authorList>
    </citation>
    <scope>NUCLEOTIDE SEQUENCE</scope>
</reference>
<feature type="transmembrane region" description="Helical" evidence="6">
    <location>
        <begin position="25"/>
        <end position="46"/>
    </location>
</feature>
<evidence type="ECO:0000256" key="6">
    <source>
        <dbReference type="SAM" id="Phobius"/>
    </source>
</evidence>
<gene>
    <name evidence="8" type="ORF">METZ01_LOCUS225419</name>
</gene>
<proteinExistence type="predicted"/>
<evidence type="ECO:0000256" key="5">
    <source>
        <dbReference type="ARBA" id="ARBA00023136"/>
    </source>
</evidence>
<keyword evidence="5 6" id="KW-0472">Membrane</keyword>
<sequence>TSINLNSALNQIKTILNKASLAVQYMFLLALLAGVLTLVATIFASADQRRYESALLHTIGAKRSKIFQSIATEFFAIGIGAGLTAGIGAVFISGFLSTQIFELNYSPNILVLTGGLIFGAICIGCVGMLAVREAVYAPPLLTLRDP</sequence>
<protein>
    <recommendedName>
        <fullName evidence="7">ABC3 transporter permease C-terminal domain-containing protein</fullName>
    </recommendedName>
</protein>
<feature type="non-terminal residue" evidence="8">
    <location>
        <position position="1"/>
    </location>
</feature>
<dbReference type="GO" id="GO:0005886">
    <property type="term" value="C:plasma membrane"/>
    <property type="evidence" value="ECO:0007669"/>
    <property type="project" value="UniProtKB-SubCell"/>
</dbReference>
<feature type="transmembrane region" description="Helical" evidence="6">
    <location>
        <begin position="109"/>
        <end position="131"/>
    </location>
</feature>
<evidence type="ECO:0000313" key="8">
    <source>
        <dbReference type="EMBL" id="SVB72565.1"/>
    </source>
</evidence>
<feature type="domain" description="ABC3 transporter permease C-terminal" evidence="7">
    <location>
        <begin position="26"/>
        <end position="138"/>
    </location>
</feature>
<keyword evidence="2" id="KW-1003">Cell membrane</keyword>
<feature type="transmembrane region" description="Helical" evidence="6">
    <location>
        <begin position="74"/>
        <end position="97"/>
    </location>
</feature>